<gene>
    <name evidence="2" type="ORF">Scani_68520</name>
</gene>
<proteinExistence type="predicted"/>
<sequence length="83" mass="8815">MWALCAPPARRLPRGPPDGRGAVAHFNGGDLVPEPLAPRGGGSVKKRVDLADERSINVCCWGAATPLRDHSGSQKLLDNGTFR</sequence>
<evidence type="ECO:0000313" key="2">
    <source>
        <dbReference type="EMBL" id="GFE10584.1"/>
    </source>
</evidence>
<reference evidence="2 3" key="1">
    <citation type="submission" date="2019-12" db="EMBL/GenBank/DDBJ databases">
        <title>Whole genome shotgun sequence of Streptomyces caniferus NBRC 15389.</title>
        <authorList>
            <person name="Ichikawa N."/>
            <person name="Kimura A."/>
            <person name="Kitahashi Y."/>
            <person name="Komaki H."/>
            <person name="Tamura T."/>
        </authorList>
    </citation>
    <scope>NUCLEOTIDE SEQUENCE [LARGE SCALE GENOMIC DNA]</scope>
    <source>
        <strain evidence="2 3">NBRC 15389</strain>
    </source>
</reference>
<evidence type="ECO:0000313" key="3">
    <source>
        <dbReference type="Proteomes" id="UP000435837"/>
    </source>
</evidence>
<dbReference type="Proteomes" id="UP000435837">
    <property type="component" value="Unassembled WGS sequence"/>
</dbReference>
<name>A0A640SIC8_9ACTN</name>
<feature type="region of interest" description="Disordered" evidence="1">
    <location>
        <begin position="1"/>
        <end position="21"/>
    </location>
</feature>
<dbReference type="AlphaFoldDB" id="A0A640SIC8"/>
<evidence type="ECO:0000256" key="1">
    <source>
        <dbReference type="SAM" id="MobiDB-lite"/>
    </source>
</evidence>
<organism evidence="2 3">
    <name type="scientific">Streptomyces caniferus</name>
    <dbReference type="NCBI Taxonomy" id="285557"/>
    <lineage>
        <taxon>Bacteria</taxon>
        <taxon>Bacillati</taxon>
        <taxon>Actinomycetota</taxon>
        <taxon>Actinomycetes</taxon>
        <taxon>Kitasatosporales</taxon>
        <taxon>Streptomycetaceae</taxon>
        <taxon>Streptomyces</taxon>
    </lineage>
</organism>
<protein>
    <submittedName>
        <fullName evidence="2">Uncharacterized protein</fullName>
    </submittedName>
</protein>
<accession>A0A640SIC8</accession>
<comment type="caution">
    <text evidence="2">The sequence shown here is derived from an EMBL/GenBank/DDBJ whole genome shotgun (WGS) entry which is preliminary data.</text>
</comment>
<dbReference type="EMBL" id="BLIN01000005">
    <property type="protein sequence ID" value="GFE10584.1"/>
    <property type="molecule type" value="Genomic_DNA"/>
</dbReference>